<reference evidence="1" key="1">
    <citation type="submission" date="2019-10" db="EMBL/GenBank/DDBJ databases">
        <authorList>
            <consortium name="DOE Joint Genome Institute"/>
            <person name="Kuo A."/>
            <person name="Miyauchi S."/>
            <person name="Kiss E."/>
            <person name="Drula E."/>
            <person name="Kohler A."/>
            <person name="Sanchez-Garcia M."/>
            <person name="Andreopoulos B."/>
            <person name="Barry K.W."/>
            <person name="Bonito G."/>
            <person name="Buee M."/>
            <person name="Carver A."/>
            <person name="Chen C."/>
            <person name="Cichocki N."/>
            <person name="Clum A."/>
            <person name="Culley D."/>
            <person name="Crous P.W."/>
            <person name="Fauchery L."/>
            <person name="Girlanda M."/>
            <person name="Hayes R."/>
            <person name="Keri Z."/>
            <person name="LaButti K."/>
            <person name="Lipzen A."/>
            <person name="Lombard V."/>
            <person name="Magnuson J."/>
            <person name="Maillard F."/>
            <person name="Morin E."/>
            <person name="Murat C."/>
            <person name="Nolan M."/>
            <person name="Ohm R."/>
            <person name="Pangilinan J."/>
            <person name="Pereira M."/>
            <person name="Perotto S."/>
            <person name="Peter M."/>
            <person name="Riley R."/>
            <person name="Sitrit Y."/>
            <person name="Stielow B."/>
            <person name="Szollosi G."/>
            <person name="Zifcakova L."/>
            <person name="Stursova M."/>
            <person name="Spatafora J.W."/>
            <person name="Tedersoo L."/>
            <person name="Vaario L.-M."/>
            <person name="Yamada A."/>
            <person name="Yan M."/>
            <person name="Wang P."/>
            <person name="Xu J."/>
            <person name="Bruns T."/>
            <person name="Baldrian P."/>
            <person name="Vilgalys R."/>
            <person name="Henrissat B."/>
            <person name="Grigoriev I.V."/>
            <person name="Hibbett D."/>
            <person name="Nagy L.G."/>
            <person name="Martin F.M."/>
        </authorList>
    </citation>
    <scope>NUCLEOTIDE SEQUENCE</scope>
    <source>
        <strain evidence="1">BED1</strain>
    </source>
</reference>
<evidence type="ECO:0000313" key="2">
    <source>
        <dbReference type="Proteomes" id="UP001194468"/>
    </source>
</evidence>
<sequence length="81" mass="9635">MRFREAAQHQEVYTYRARALVSYSDPSENFDKQANWWKVKKLDGTIDIAPIKSYTEDQHIAHWQKSFTHVLGSRRVQMSIH</sequence>
<dbReference type="AlphaFoldDB" id="A0AAD4BMR0"/>
<dbReference type="Proteomes" id="UP001194468">
    <property type="component" value="Unassembled WGS sequence"/>
</dbReference>
<dbReference type="EMBL" id="WHUW01000026">
    <property type="protein sequence ID" value="KAF8434969.1"/>
    <property type="molecule type" value="Genomic_DNA"/>
</dbReference>
<proteinExistence type="predicted"/>
<comment type="caution">
    <text evidence="1">The sequence shown here is derived from an EMBL/GenBank/DDBJ whole genome shotgun (WGS) entry which is preliminary data.</text>
</comment>
<gene>
    <name evidence="1" type="ORF">L210DRAFT_3551440</name>
</gene>
<organism evidence="1 2">
    <name type="scientific">Boletus edulis BED1</name>
    <dbReference type="NCBI Taxonomy" id="1328754"/>
    <lineage>
        <taxon>Eukaryota</taxon>
        <taxon>Fungi</taxon>
        <taxon>Dikarya</taxon>
        <taxon>Basidiomycota</taxon>
        <taxon>Agaricomycotina</taxon>
        <taxon>Agaricomycetes</taxon>
        <taxon>Agaricomycetidae</taxon>
        <taxon>Boletales</taxon>
        <taxon>Boletineae</taxon>
        <taxon>Boletaceae</taxon>
        <taxon>Boletoideae</taxon>
        <taxon>Boletus</taxon>
    </lineage>
</organism>
<accession>A0AAD4BMR0</accession>
<name>A0AAD4BMR0_BOLED</name>
<keyword evidence="2" id="KW-1185">Reference proteome</keyword>
<protein>
    <submittedName>
        <fullName evidence="1">Uncharacterized protein</fullName>
    </submittedName>
</protein>
<reference evidence="1" key="2">
    <citation type="journal article" date="2020" name="Nat. Commun.">
        <title>Large-scale genome sequencing of mycorrhizal fungi provides insights into the early evolution of symbiotic traits.</title>
        <authorList>
            <person name="Miyauchi S."/>
            <person name="Kiss E."/>
            <person name="Kuo A."/>
            <person name="Drula E."/>
            <person name="Kohler A."/>
            <person name="Sanchez-Garcia M."/>
            <person name="Morin E."/>
            <person name="Andreopoulos B."/>
            <person name="Barry K.W."/>
            <person name="Bonito G."/>
            <person name="Buee M."/>
            <person name="Carver A."/>
            <person name="Chen C."/>
            <person name="Cichocki N."/>
            <person name="Clum A."/>
            <person name="Culley D."/>
            <person name="Crous P.W."/>
            <person name="Fauchery L."/>
            <person name="Girlanda M."/>
            <person name="Hayes R.D."/>
            <person name="Keri Z."/>
            <person name="LaButti K."/>
            <person name="Lipzen A."/>
            <person name="Lombard V."/>
            <person name="Magnuson J."/>
            <person name="Maillard F."/>
            <person name="Murat C."/>
            <person name="Nolan M."/>
            <person name="Ohm R.A."/>
            <person name="Pangilinan J."/>
            <person name="Pereira M.F."/>
            <person name="Perotto S."/>
            <person name="Peter M."/>
            <person name="Pfister S."/>
            <person name="Riley R."/>
            <person name="Sitrit Y."/>
            <person name="Stielow J.B."/>
            <person name="Szollosi G."/>
            <person name="Zifcakova L."/>
            <person name="Stursova M."/>
            <person name="Spatafora J.W."/>
            <person name="Tedersoo L."/>
            <person name="Vaario L.M."/>
            <person name="Yamada A."/>
            <person name="Yan M."/>
            <person name="Wang P."/>
            <person name="Xu J."/>
            <person name="Bruns T."/>
            <person name="Baldrian P."/>
            <person name="Vilgalys R."/>
            <person name="Dunand C."/>
            <person name="Henrissat B."/>
            <person name="Grigoriev I.V."/>
            <person name="Hibbett D."/>
            <person name="Nagy L.G."/>
            <person name="Martin F.M."/>
        </authorList>
    </citation>
    <scope>NUCLEOTIDE SEQUENCE</scope>
    <source>
        <strain evidence="1">BED1</strain>
    </source>
</reference>
<evidence type="ECO:0000313" key="1">
    <source>
        <dbReference type="EMBL" id="KAF8434969.1"/>
    </source>
</evidence>